<evidence type="ECO:0000313" key="2">
    <source>
        <dbReference type="EMBL" id="NEX55655.1"/>
    </source>
</evidence>
<dbReference type="GO" id="GO:0016740">
    <property type="term" value="F:transferase activity"/>
    <property type="evidence" value="ECO:0007669"/>
    <property type="project" value="UniProtKB-KW"/>
</dbReference>
<gene>
    <name evidence="2" type="ORF">GTP08_08150</name>
    <name evidence="1" type="ORF">P7I04_11960</name>
</gene>
<sequence length="304" mass="35377">MHFKKINIQLLSVPIRWIIHGIFFHRLIQVFFPNFIEKTINKIAKKEFENLSGKTLNNKTRKIKIIVSLTTYSPRLSQIHLVISRLMQQTLKPDKIILYYSDTEELLITEELQKLIDLGLEIRFVKDIRSHKKYYFAFQDFPDAIVITVDDDTIYSKKLIQTLFNSYVKYPKCISAGIVVNYKKIGGVVQSSTTWRQKFFYGIGDERSIAYGVGGVLYPPNCMPKELFDIEKIRAYAPYTDDLWLKAIEQSSGVSVVKARHSDKLFGFFVSTINSQEIALANINDKKDRNLDSLNMLLPIYWRK</sequence>
<dbReference type="EMBL" id="JARQDL010000012">
    <property type="protein sequence ID" value="MDT2946733.1"/>
    <property type="molecule type" value="Genomic_DNA"/>
</dbReference>
<organism evidence="2 3">
    <name type="scientific">Lactococcus lactis</name>
    <dbReference type="NCBI Taxonomy" id="1358"/>
    <lineage>
        <taxon>Bacteria</taxon>
        <taxon>Bacillati</taxon>
        <taxon>Bacillota</taxon>
        <taxon>Bacilli</taxon>
        <taxon>Lactobacillales</taxon>
        <taxon>Streptococcaceae</taxon>
        <taxon>Lactococcus</taxon>
    </lineage>
</organism>
<protein>
    <submittedName>
        <fullName evidence="2">Glycosyltransferase</fullName>
    </submittedName>
</protein>
<evidence type="ECO:0000313" key="1">
    <source>
        <dbReference type="EMBL" id="MDT2946733.1"/>
    </source>
</evidence>
<dbReference type="EMBL" id="WWDJ01000055">
    <property type="protein sequence ID" value="NEX55655.1"/>
    <property type="molecule type" value="Genomic_DNA"/>
</dbReference>
<reference evidence="2 3" key="1">
    <citation type="submission" date="2019-12" db="EMBL/GenBank/DDBJ databases">
        <title>Draft Genome Sequences of L. lactis strains MS22333, MS22334, MS22336, and MS22337, Isolated from Spontaneous Fermented Camel Milk in Ethiopia.</title>
        <authorList>
            <person name="Bragason E."/>
            <person name="Hansen E.B."/>
            <person name="Guya M.E."/>
            <person name="Berhe T."/>
        </authorList>
    </citation>
    <scope>NUCLEOTIDE SEQUENCE [LARGE SCALE GENOMIC DNA]</scope>
    <source>
        <strain evidence="2 3">MS22336</strain>
    </source>
</reference>
<dbReference type="InterPro" id="IPR029044">
    <property type="entry name" value="Nucleotide-diphossugar_trans"/>
</dbReference>
<dbReference type="AlphaFoldDB" id="A0A6M0M8T9"/>
<dbReference type="Gene3D" id="3.90.550.10">
    <property type="entry name" value="Spore Coat Polysaccharide Biosynthesis Protein SpsA, Chain A"/>
    <property type="match status" value="1"/>
</dbReference>
<keyword evidence="2" id="KW-0808">Transferase</keyword>
<name>A0A6M0M8T9_9LACT</name>
<dbReference type="SUPFAM" id="SSF53448">
    <property type="entry name" value="Nucleotide-diphospho-sugar transferases"/>
    <property type="match status" value="1"/>
</dbReference>
<reference evidence="1" key="2">
    <citation type="submission" date="2023-03" db="EMBL/GenBank/DDBJ databases">
        <authorList>
            <person name="Shen W."/>
            <person name="Cai J."/>
        </authorList>
    </citation>
    <scope>NUCLEOTIDE SEQUENCE</scope>
    <source>
        <strain evidence="1">Y37</strain>
    </source>
</reference>
<dbReference type="Proteomes" id="UP001250218">
    <property type="component" value="Unassembled WGS sequence"/>
</dbReference>
<accession>A0A6M0M8T9</accession>
<comment type="caution">
    <text evidence="2">The sequence shown here is derived from an EMBL/GenBank/DDBJ whole genome shotgun (WGS) entry which is preliminary data.</text>
</comment>
<evidence type="ECO:0000313" key="3">
    <source>
        <dbReference type="Proteomes" id="UP000477402"/>
    </source>
</evidence>
<proteinExistence type="predicted"/>
<dbReference type="RefSeq" id="WP_163656758.1">
    <property type="nucleotide sequence ID" value="NZ_JARQDB010000001.1"/>
</dbReference>
<dbReference type="Proteomes" id="UP000477402">
    <property type="component" value="Unassembled WGS sequence"/>
</dbReference>